<dbReference type="RefSeq" id="WP_184094751.1">
    <property type="nucleotide sequence ID" value="NZ_AP023367.1"/>
</dbReference>
<keyword evidence="5" id="KW-0378">Hydrolase</keyword>
<dbReference type="AlphaFoldDB" id="A0A6S6R903"/>
<evidence type="ECO:0000256" key="6">
    <source>
        <dbReference type="ARBA" id="ARBA00022989"/>
    </source>
</evidence>
<evidence type="ECO:0000256" key="4">
    <source>
        <dbReference type="ARBA" id="ARBA00022692"/>
    </source>
</evidence>
<evidence type="ECO:0000256" key="3">
    <source>
        <dbReference type="ARBA" id="ARBA00022670"/>
    </source>
</evidence>
<dbReference type="SMART" id="SM00793">
    <property type="entry name" value="AgrB"/>
    <property type="match status" value="1"/>
</dbReference>
<evidence type="ECO:0000256" key="5">
    <source>
        <dbReference type="ARBA" id="ARBA00022801"/>
    </source>
</evidence>
<keyword evidence="9" id="KW-1185">Reference proteome</keyword>
<dbReference type="GO" id="GO:0009372">
    <property type="term" value="P:quorum sensing"/>
    <property type="evidence" value="ECO:0007669"/>
    <property type="project" value="UniProtKB-KW"/>
</dbReference>
<name>A0A6S6R903_9FIRM</name>
<accession>A0A6S6R903</accession>
<evidence type="ECO:0000256" key="1">
    <source>
        <dbReference type="ARBA" id="ARBA00022475"/>
    </source>
</evidence>
<keyword evidence="6" id="KW-1133">Transmembrane helix</keyword>
<evidence type="ECO:0000256" key="2">
    <source>
        <dbReference type="ARBA" id="ARBA00022654"/>
    </source>
</evidence>
<proteinExistence type="predicted"/>
<evidence type="ECO:0000313" key="9">
    <source>
        <dbReference type="Proteomes" id="UP000515561"/>
    </source>
</evidence>
<dbReference type="Pfam" id="PF04647">
    <property type="entry name" value="AgrB"/>
    <property type="match status" value="1"/>
</dbReference>
<keyword evidence="7" id="KW-0472">Membrane</keyword>
<protein>
    <submittedName>
        <fullName evidence="8">Accessory gene regulator</fullName>
    </submittedName>
</protein>
<keyword evidence="4" id="KW-0812">Transmembrane</keyword>
<dbReference type="EMBL" id="AP023367">
    <property type="protein sequence ID" value="BCJ95458.1"/>
    <property type="molecule type" value="Genomic_DNA"/>
</dbReference>
<sequence>MFNKLSESLTNRLIETGIIHTDELEIYRFGLETLMMKICHLASYLLLGIFFDKLLELLLFIAAFIPLREYAGGYHAKTPLRCYLVSCLTVISLLFLLHATPSQVMNYSMILAFLASTILFFIVPVESANKPLDESEKTYYRSKAGFLIIFILTGALISRMLDWNYLSYILALSLAYEAVIAIVGLRAGKSVHMQ</sequence>
<evidence type="ECO:0000256" key="7">
    <source>
        <dbReference type="ARBA" id="ARBA00023136"/>
    </source>
</evidence>
<gene>
    <name evidence="8" type="primary">agrB_2</name>
    <name evidence="8" type="ORF">acsn021_30270</name>
</gene>
<dbReference type="KEGG" id="acel:acsn021_30270"/>
<dbReference type="GO" id="GO:0016020">
    <property type="term" value="C:membrane"/>
    <property type="evidence" value="ECO:0007669"/>
    <property type="project" value="InterPro"/>
</dbReference>
<dbReference type="Proteomes" id="UP000515561">
    <property type="component" value="Chromosome"/>
</dbReference>
<dbReference type="GO" id="GO:0006508">
    <property type="term" value="P:proteolysis"/>
    <property type="evidence" value="ECO:0007669"/>
    <property type="project" value="UniProtKB-KW"/>
</dbReference>
<evidence type="ECO:0000313" key="8">
    <source>
        <dbReference type="EMBL" id="BCJ95458.1"/>
    </source>
</evidence>
<reference evidence="8 9" key="1">
    <citation type="journal article" date="2016" name="Int. J. Syst. Evol. Microbiol.">
        <title>Descriptions of Anaerotaenia torta gen. nov., sp. nov. and Anaerocolumna cellulosilytica gen. nov., sp. nov. isolated from a methanogenic reactor of cattle waste.</title>
        <authorList>
            <person name="Uek A."/>
            <person name="Ohtaki Y."/>
            <person name="Kaku N."/>
            <person name="Ueki K."/>
        </authorList>
    </citation>
    <scope>NUCLEOTIDE SEQUENCE [LARGE SCALE GENOMIC DNA]</scope>
    <source>
        <strain evidence="8 9">SN021</strain>
    </source>
</reference>
<dbReference type="InterPro" id="IPR006741">
    <property type="entry name" value="AgrB"/>
</dbReference>
<organism evidence="8 9">
    <name type="scientific">Anaerocolumna cellulosilytica</name>
    <dbReference type="NCBI Taxonomy" id="433286"/>
    <lineage>
        <taxon>Bacteria</taxon>
        <taxon>Bacillati</taxon>
        <taxon>Bacillota</taxon>
        <taxon>Clostridia</taxon>
        <taxon>Lachnospirales</taxon>
        <taxon>Lachnospiraceae</taxon>
        <taxon>Anaerocolumna</taxon>
    </lineage>
</organism>
<dbReference type="GO" id="GO:0008233">
    <property type="term" value="F:peptidase activity"/>
    <property type="evidence" value="ECO:0007669"/>
    <property type="project" value="UniProtKB-KW"/>
</dbReference>
<keyword evidence="3" id="KW-0645">Protease</keyword>
<keyword evidence="1" id="KW-1003">Cell membrane</keyword>
<keyword evidence="2" id="KW-0673">Quorum sensing</keyword>